<dbReference type="EMBL" id="FLUP01000001">
    <property type="protein sequence ID" value="SBW02165.1"/>
    <property type="molecule type" value="Genomic_DNA"/>
</dbReference>
<dbReference type="AlphaFoldDB" id="A0A212JS94"/>
<evidence type="ECO:0000313" key="1">
    <source>
        <dbReference type="EMBL" id="SBW02165.1"/>
    </source>
</evidence>
<protein>
    <submittedName>
        <fullName evidence="1">Uncharacterized protein</fullName>
    </submittedName>
</protein>
<sequence>MRDSWLEMVFKFDTIAMPTHKMNNGDNHSIFTPPSVVIHCYQPAPEETRTQALSLPGKSFHGKMYNTLHHIRSTIILCAQGRFVKRR</sequence>
<accession>A0A212JS94</accession>
<organism evidence="1">
    <name type="scientific">uncultured Desulfovibrio sp</name>
    <dbReference type="NCBI Taxonomy" id="167968"/>
    <lineage>
        <taxon>Bacteria</taxon>
        <taxon>Pseudomonadati</taxon>
        <taxon>Thermodesulfobacteriota</taxon>
        <taxon>Desulfovibrionia</taxon>
        <taxon>Desulfovibrionales</taxon>
        <taxon>Desulfovibrionaceae</taxon>
        <taxon>Desulfovibrio</taxon>
        <taxon>environmental samples</taxon>
    </lineage>
</organism>
<proteinExistence type="predicted"/>
<gene>
    <name evidence="1" type="ORF">KM92DES2_11616</name>
</gene>
<reference evidence="1" key="1">
    <citation type="submission" date="2016-04" db="EMBL/GenBank/DDBJ databases">
        <authorList>
            <person name="Evans L.H."/>
            <person name="Alamgir A."/>
            <person name="Owens N."/>
            <person name="Weber N.D."/>
            <person name="Virtaneva K."/>
            <person name="Barbian K."/>
            <person name="Babar A."/>
            <person name="Rosenke K."/>
        </authorList>
    </citation>
    <scope>NUCLEOTIDE SEQUENCE</scope>
    <source>
        <strain evidence="1">92-2</strain>
    </source>
</reference>
<name>A0A212JS94_9BACT</name>